<keyword evidence="2 4" id="KW-0378">Hydrolase</keyword>
<reference evidence="5 6" key="1">
    <citation type="submission" date="2015-05" db="EMBL/GenBank/DDBJ databases">
        <title>Genome sequencing and analysis of members of genus Stenotrophomonas.</title>
        <authorList>
            <person name="Patil P.P."/>
            <person name="Midha S."/>
            <person name="Patil P.B."/>
        </authorList>
    </citation>
    <scope>NUCLEOTIDE SEQUENCE [LARGE SCALE GENOMIC DNA]</scope>
    <source>
        <strain evidence="5 6">DSM 21508</strain>
    </source>
</reference>
<feature type="site" description="Important for substrate specificity" evidence="4">
    <location>
        <position position="154"/>
    </location>
</feature>
<protein>
    <recommendedName>
        <fullName evidence="4">dTTP/UTP pyrophosphatase</fullName>
        <shortName evidence="4">dTTPase/UTPase</shortName>
        <ecNumber evidence="4">3.6.1.9</ecNumber>
    </recommendedName>
    <alternativeName>
        <fullName evidence="4">Nucleoside triphosphate pyrophosphatase</fullName>
    </alternativeName>
    <alternativeName>
        <fullName evidence="4">Nucleotide pyrophosphatase</fullName>
        <shortName evidence="4">Nucleotide PPase</shortName>
    </alternativeName>
</protein>
<keyword evidence="6" id="KW-1185">Reference proteome</keyword>
<sequence>MLYLASRSPRRSELLARLGRPFQTLDLDVAEVRAAGESPRDYVQRVAADKARAGLAEVLASDPDAVVVGSDTEVVLGERVFGKPVDAADAAAMLAALSGRTHQVMTAVVLAAAGGLSVDVVVSEVTFAALDDARITAYVATGEPFGKAGAYAIQGEAERFITHLAGSYSGVMGLPLYQTDRLLAGAGLPSHPVAATEAAVHV</sequence>
<dbReference type="NCBIfam" id="TIGR00172">
    <property type="entry name" value="maf"/>
    <property type="match status" value="1"/>
</dbReference>
<evidence type="ECO:0000256" key="1">
    <source>
        <dbReference type="ARBA" id="ARBA00001968"/>
    </source>
</evidence>
<name>A0A0R0D5Z2_9GAMM</name>
<comment type="subcellular location">
    <subcellularLocation>
        <location evidence="4">Cytoplasm</location>
    </subcellularLocation>
</comment>
<dbReference type="PATRIC" id="fig|517011.3.peg.2203"/>
<comment type="function">
    <text evidence="4">Nucleoside triphosphate pyrophosphatase that hydrolyzes dTTP and UTP. May have a dual role in cell division arrest and in preventing the incorporation of modified nucleotides into cellular nucleic acids.</text>
</comment>
<dbReference type="InterPro" id="IPR029001">
    <property type="entry name" value="ITPase-like_fam"/>
</dbReference>
<comment type="caution">
    <text evidence="5">The sequence shown here is derived from an EMBL/GenBank/DDBJ whole genome shotgun (WGS) entry which is preliminary data.</text>
</comment>
<evidence type="ECO:0000256" key="4">
    <source>
        <dbReference type="HAMAP-Rule" id="MF_00528"/>
    </source>
</evidence>
<dbReference type="InterPro" id="IPR003697">
    <property type="entry name" value="Maf-like"/>
</dbReference>
<feature type="site" description="Important for substrate specificity" evidence="4">
    <location>
        <position position="10"/>
    </location>
</feature>
<dbReference type="CDD" id="cd00555">
    <property type="entry name" value="Maf"/>
    <property type="match status" value="1"/>
</dbReference>
<keyword evidence="4" id="KW-0963">Cytoplasm</keyword>
<gene>
    <name evidence="5" type="ORF">ABB28_11525</name>
</gene>
<dbReference type="GO" id="GO:0005737">
    <property type="term" value="C:cytoplasm"/>
    <property type="evidence" value="ECO:0007669"/>
    <property type="project" value="UniProtKB-SubCell"/>
</dbReference>
<evidence type="ECO:0000256" key="3">
    <source>
        <dbReference type="ARBA" id="ARBA00023080"/>
    </source>
</evidence>
<dbReference type="EMBL" id="LDJK01000050">
    <property type="protein sequence ID" value="KRG73268.1"/>
    <property type="molecule type" value="Genomic_DNA"/>
</dbReference>
<comment type="catalytic activity">
    <reaction evidence="4">
        <text>UTP + H2O = UMP + diphosphate + H(+)</text>
        <dbReference type="Rhea" id="RHEA:29395"/>
        <dbReference type="ChEBI" id="CHEBI:15377"/>
        <dbReference type="ChEBI" id="CHEBI:15378"/>
        <dbReference type="ChEBI" id="CHEBI:33019"/>
        <dbReference type="ChEBI" id="CHEBI:46398"/>
        <dbReference type="ChEBI" id="CHEBI:57865"/>
        <dbReference type="EC" id="3.6.1.9"/>
    </reaction>
</comment>
<feature type="site" description="Important for substrate specificity" evidence="4">
    <location>
        <position position="72"/>
    </location>
</feature>
<dbReference type="SUPFAM" id="SSF52972">
    <property type="entry name" value="ITPase-like"/>
    <property type="match status" value="1"/>
</dbReference>
<feature type="active site" description="Proton acceptor" evidence="4">
    <location>
        <position position="71"/>
    </location>
</feature>
<dbReference type="PIRSF" id="PIRSF006305">
    <property type="entry name" value="Maf"/>
    <property type="match status" value="1"/>
</dbReference>
<accession>A0A0R0D5Z2</accession>
<comment type="cofactor">
    <cofactor evidence="1 4">
        <name>a divalent metal cation</name>
        <dbReference type="ChEBI" id="CHEBI:60240"/>
    </cofactor>
</comment>
<dbReference type="AlphaFoldDB" id="A0A0R0D5Z2"/>
<comment type="caution">
    <text evidence="4">Lacks conserved residue(s) required for the propagation of feature annotation.</text>
</comment>
<dbReference type="GO" id="GO:0036221">
    <property type="term" value="F:UTP diphosphatase activity"/>
    <property type="evidence" value="ECO:0007669"/>
    <property type="project" value="RHEA"/>
</dbReference>
<evidence type="ECO:0000313" key="5">
    <source>
        <dbReference type="EMBL" id="KRG73268.1"/>
    </source>
</evidence>
<dbReference type="Proteomes" id="UP000051386">
    <property type="component" value="Unassembled WGS sequence"/>
</dbReference>
<evidence type="ECO:0000256" key="2">
    <source>
        <dbReference type="ARBA" id="ARBA00022801"/>
    </source>
</evidence>
<dbReference type="RefSeq" id="WP_057508759.1">
    <property type="nucleotide sequence ID" value="NZ_LDJK01000050.1"/>
</dbReference>
<dbReference type="EC" id="3.6.1.9" evidence="4"/>
<dbReference type="GO" id="GO:0036218">
    <property type="term" value="F:dTTP diphosphatase activity"/>
    <property type="evidence" value="ECO:0007669"/>
    <property type="project" value="RHEA"/>
</dbReference>
<proteinExistence type="inferred from homology"/>
<dbReference type="Pfam" id="PF02545">
    <property type="entry name" value="Maf"/>
    <property type="match status" value="1"/>
</dbReference>
<dbReference type="HAMAP" id="MF_00528">
    <property type="entry name" value="Maf"/>
    <property type="match status" value="1"/>
</dbReference>
<comment type="catalytic activity">
    <reaction evidence="4">
        <text>dTTP + H2O = dTMP + diphosphate + H(+)</text>
        <dbReference type="Rhea" id="RHEA:28534"/>
        <dbReference type="ChEBI" id="CHEBI:15377"/>
        <dbReference type="ChEBI" id="CHEBI:15378"/>
        <dbReference type="ChEBI" id="CHEBI:33019"/>
        <dbReference type="ChEBI" id="CHEBI:37568"/>
        <dbReference type="ChEBI" id="CHEBI:63528"/>
        <dbReference type="EC" id="3.6.1.9"/>
    </reaction>
</comment>
<dbReference type="PANTHER" id="PTHR43213">
    <property type="entry name" value="BIFUNCTIONAL DTTP/UTP PYROPHOSPHATASE/METHYLTRANSFERASE PROTEIN-RELATED"/>
    <property type="match status" value="1"/>
</dbReference>
<dbReference type="PANTHER" id="PTHR43213:SF5">
    <property type="entry name" value="BIFUNCTIONAL DTTP_UTP PYROPHOSPHATASE_METHYLTRANSFERASE PROTEIN-RELATED"/>
    <property type="match status" value="1"/>
</dbReference>
<dbReference type="Gene3D" id="3.90.950.10">
    <property type="match status" value="1"/>
</dbReference>
<dbReference type="NCBIfam" id="NF003403">
    <property type="entry name" value="PRK04694.1"/>
    <property type="match status" value="1"/>
</dbReference>
<keyword evidence="3 4" id="KW-0546">Nucleotide metabolism</keyword>
<dbReference type="GO" id="GO:0009117">
    <property type="term" value="P:nucleotide metabolic process"/>
    <property type="evidence" value="ECO:0007669"/>
    <property type="project" value="UniProtKB-KW"/>
</dbReference>
<comment type="similarity">
    <text evidence="4">Belongs to the Maf family. YhdE subfamily.</text>
</comment>
<evidence type="ECO:0000313" key="6">
    <source>
        <dbReference type="Proteomes" id="UP000051386"/>
    </source>
</evidence>
<organism evidence="5 6">
    <name type="scientific">Stenotrophomonas chelatiphaga</name>
    <dbReference type="NCBI Taxonomy" id="517011"/>
    <lineage>
        <taxon>Bacteria</taxon>
        <taxon>Pseudomonadati</taxon>
        <taxon>Pseudomonadota</taxon>
        <taxon>Gammaproteobacteria</taxon>
        <taxon>Lysobacterales</taxon>
        <taxon>Lysobacteraceae</taxon>
        <taxon>Stenotrophomonas</taxon>
    </lineage>
</organism>